<dbReference type="PANTHER" id="PTHR30547">
    <property type="entry name" value="UNCHARACTERIZED PROTEIN YHCG-RELATED"/>
    <property type="match status" value="1"/>
</dbReference>
<dbReference type="InterPro" id="IPR009362">
    <property type="entry name" value="YhcG_C"/>
</dbReference>
<accession>A0ABS8TWW9</accession>
<evidence type="ECO:0000259" key="1">
    <source>
        <dbReference type="Pfam" id="PF06250"/>
    </source>
</evidence>
<feature type="domain" description="YhcG N-terminal" evidence="2">
    <location>
        <begin position="14"/>
        <end position="160"/>
    </location>
</feature>
<dbReference type="EMBL" id="JAJPWV010000001">
    <property type="protein sequence ID" value="MCD8739376.1"/>
    <property type="molecule type" value="Genomic_DNA"/>
</dbReference>
<feature type="domain" description="YhcG PDDEXK nuclease" evidence="1">
    <location>
        <begin position="181"/>
        <end position="335"/>
    </location>
</feature>
<proteinExistence type="predicted"/>
<dbReference type="PANTHER" id="PTHR30547:SF0">
    <property type="entry name" value="BLR8175 PROTEIN"/>
    <property type="match status" value="1"/>
</dbReference>
<sequence>MENQDRYITFLNRLKTDIVNARLKASLTVNEQLLQLYWQIGDNINYQRNKEGWGTKIIERLSSDLKKTFPDMKGISTRNLKYMQSFAEAYPMFSQNTLAQPGSSAILQVPLAKLPWYHHITLLDKVKNAGERLFYIHEAIKNGWSRNMMVHQIESALYTRQGLATTNFDETLAASQSELAQEIFKDPYKFDFIGMADVHFEKDLENGLVDNMTKFLLELGNGFSFVGRQFLLSIGGEDFFIDLLFYHLKLRCFVVVELKTGKFVPEFAGKLNFYLNVVDSELKHESDQPSIGILICKEKNKIVAEYALKGIAKPIGVSQYNLTKAIPSELQGSLPAIDDILENLNSE</sequence>
<gene>
    <name evidence="3" type="ORF">LT679_02070</name>
</gene>
<evidence type="ECO:0000313" key="3">
    <source>
        <dbReference type="EMBL" id="MCD8739376.1"/>
    </source>
</evidence>
<evidence type="ECO:0000313" key="4">
    <source>
        <dbReference type="Proteomes" id="UP001199919"/>
    </source>
</evidence>
<dbReference type="RefSeq" id="WP_232175255.1">
    <property type="nucleotide sequence ID" value="NZ_JAJPWV010000001.1"/>
</dbReference>
<dbReference type="Gene3D" id="3.40.1350.10">
    <property type="match status" value="1"/>
</dbReference>
<organism evidence="3 4">
    <name type="scientific">Mucilaginibacter roseus</name>
    <dbReference type="NCBI Taxonomy" id="1528868"/>
    <lineage>
        <taxon>Bacteria</taxon>
        <taxon>Pseudomonadati</taxon>
        <taxon>Bacteroidota</taxon>
        <taxon>Sphingobacteriia</taxon>
        <taxon>Sphingobacteriales</taxon>
        <taxon>Sphingobacteriaceae</taxon>
        <taxon>Mucilaginibacter</taxon>
    </lineage>
</organism>
<name>A0ABS8TWW9_9SPHI</name>
<reference evidence="3 4" key="1">
    <citation type="submission" date="2021-12" db="EMBL/GenBank/DDBJ databases">
        <title>Mucilaginibacter roseus genome.</title>
        <authorList>
            <person name="Ferreira J.R."/>
            <person name="Newman J.D."/>
        </authorList>
    </citation>
    <scope>NUCLEOTIDE SEQUENCE [LARGE SCALE GENOMIC DNA]</scope>
    <source>
        <strain evidence="3 4">LMG 28454</strain>
    </source>
</reference>
<dbReference type="InterPro" id="IPR011856">
    <property type="entry name" value="tRNA_endonuc-like_dom_sf"/>
</dbReference>
<dbReference type="InterPro" id="IPR041527">
    <property type="entry name" value="YhcG_N"/>
</dbReference>
<dbReference type="InterPro" id="IPR053148">
    <property type="entry name" value="PD-DEXK-like_domain"/>
</dbReference>
<keyword evidence="4" id="KW-1185">Reference proteome</keyword>
<evidence type="ECO:0000259" key="2">
    <source>
        <dbReference type="Pfam" id="PF17761"/>
    </source>
</evidence>
<dbReference type="Pfam" id="PF17761">
    <property type="entry name" value="DUF1016_N"/>
    <property type="match status" value="1"/>
</dbReference>
<comment type="caution">
    <text evidence="3">The sequence shown here is derived from an EMBL/GenBank/DDBJ whole genome shotgun (WGS) entry which is preliminary data.</text>
</comment>
<dbReference type="Pfam" id="PF06250">
    <property type="entry name" value="YhcG_C"/>
    <property type="match status" value="1"/>
</dbReference>
<dbReference type="Proteomes" id="UP001199919">
    <property type="component" value="Unassembled WGS sequence"/>
</dbReference>
<protein>
    <submittedName>
        <fullName evidence="3">PDDEXK nuclease domain-containing protein</fullName>
    </submittedName>
</protein>